<protein>
    <submittedName>
        <fullName evidence="1">Uncharacterized protein</fullName>
    </submittedName>
</protein>
<dbReference type="AlphaFoldDB" id="A0A834T3R6"/>
<dbReference type="Proteomes" id="UP000634136">
    <property type="component" value="Unassembled WGS sequence"/>
</dbReference>
<name>A0A834T3R6_9FABA</name>
<gene>
    <name evidence="1" type="ORF">G2W53_028556</name>
</gene>
<keyword evidence="2" id="KW-1185">Reference proteome</keyword>
<dbReference type="EMBL" id="JAAIUW010000009">
    <property type="protein sequence ID" value="KAF7814587.1"/>
    <property type="molecule type" value="Genomic_DNA"/>
</dbReference>
<proteinExistence type="predicted"/>
<comment type="caution">
    <text evidence="1">The sequence shown here is derived from an EMBL/GenBank/DDBJ whole genome shotgun (WGS) entry which is preliminary data.</text>
</comment>
<organism evidence="1 2">
    <name type="scientific">Senna tora</name>
    <dbReference type="NCBI Taxonomy" id="362788"/>
    <lineage>
        <taxon>Eukaryota</taxon>
        <taxon>Viridiplantae</taxon>
        <taxon>Streptophyta</taxon>
        <taxon>Embryophyta</taxon>
        <taxon>Tracheophyta</taxon>
        <taxon>Spermatophyta</taxon>
        <taxon>Magnoliopsida</taxon>
        <taxon>eudicotyledons</taxon>
        <taxon>Gunneridae</taxon>
        <taxon>Pentapetalae</taxon>
        <taxon>rosids</taxon>
        <taxon>fabids</taxon>
        <taxon>Fabales</taxon>
        <taxon>Fabaceae</taxon>
        <taxon>Caesalpinioideae</taxon>
        <taxon>Cassia clade</taxon>
        <taxon>Senna</taxon>
    </lineage>
</organism>
<accession>A0A834T3R6</accession>
<evidence type="ECO:0000313" key="1">
    <source>
        <dbReference type="EMBL" id="KAF7814587.1"/>
    </source>
</evidence>
<reference evidence="1" key="1">
    <citation type="submission" date="2020-09" db="EMBL/GenBank/DDBJ databases">
        <title>Genome-Enabled Discovery of Anthraquinone Biosynthesis in Senna tora.</title>
        <authorList>
            <person name="Kang S.-H."/>
            <person name="Pandey R.P."/>
            <person name="Lee C.-M."/>
            <person name="Sim J.-S."/>
            <person name="Jeong J.-T."/>
            <person name="Choi B.-S."/>
            <person name="Jung M."/>
            <person name="Ginzburg D."/>
            <person name="Zhao K."/>
            <person name="Won S.Y."/>
            <person name="Oh T.-J."/>
            <person name="Yu Y."/>
            <person name="Kim N.-H."/>
            <person name="Lee O.R."/>
            <person name="Lee T.-H."/>
            <person name="Bashyal P."/>
            <person name="Kim T.-S."/>
            <person name="Lee W.-H."/>
            <person name="Kawkins C."/>
            <person name="Kim C.-K."/>
            <person name="Kim J.S."/>
            <person name="Ahn B.O."/>
            <person name="Rhee S.Y."/>
            <person name="Sohng J.K."/>
        </authorList>
    </citation>
    <scope>NUCLEOTIDE SEQUENCE</scope>
    <source>
        <tissue evidence="1">Leaf</tissue>
    </source>
</reference>
<evidence type="ECO:0000313" key="2">
    <source>
        <dbReference type="Proteomes" id="UP000634136"/>
    </source>
</evidence>
<sequence length="50" mass="5636">MTIILEVEEEEDEILVDGNTVTITTWAEATTISNRLIKEEVVKATKTSDR</sequence>